<keyword evidence="5" id="KW-0999">Mitochondrion inner membrane</keyword>
<comment type="subcellular location">
    <subcellularLocation>
        <location evidence="1">Mitochondrion inner membrane</location>
        <topology evidence="1">Peripheral membrane protein</topology>
        <orientation evidence="1">Matrix side</orientation>
    </subcellularLocation>
</comment>
<gene>
    <name evidence="10" type="ORF">QBZ16_002299</name>
</gene>
<dbReference type="Gene3D" id="1.10.1090.10">
    <property type="entry name" value="Cytochrome b-c1 complex subunit 7"/>
    <property type="match status" value="1"/>
</dbReference>
<dbReference type="InterPro" id="IPR003197">
    <property type="entry name" value="QCR7"/>
</dbReference>
<dbReference type="GO" id="GO:0006122">
    <property type="term" value="P:mitochondrial electron transport, ubiquinol to cytochrome c"/>
    <property type="evidence" value="ECO:0007669"/>
    <property type="project" value="InterPro"/>
</dbReference>
<dbReference type="Proteomes" id="UP001255856">
    <property type="component" value="Unassembled WGS sequence"/>
</dbReference>
<dbReference type="InterPro" id="IPR036544">
    <property type="entry name" value="QCR7_sf"/>
</dbReference>
<evidence type="ECO:0000256" key="7">
    <source>
        <dbReference type="ARBA" id="ARBA00023128"/>
    </source>
</evidence>
<dbReference type="PANTHER" id="PTHR12022">
    <property type="entry name" value="UBIQUINOL-CYTOCHROME C REDUCTASE COMPLEX 14 KD PROTEIN"/>
    <property type="match status" value="1"/>
</dbReference>
<comment type="caution">
    <text evidence="10">The sequence shown here is derived from an EMBL/GenBank/DDBJ whole genome shotgun (WGS) entry which is preliminary data.</text>
</comment>
<evidence type="ECO:0000256" key="9">
    <source>
        <dbReference type="ARBA" id="ARBA00031021"/>
    </source>
</evidence>
<evidence type="ECO:0000313" key="10">
    <source>
        <dbReference type="EMBL" id="KAK2079904.1"/>
    </source>
</evidence>
<name>A0AAD9MIB4_PROWI</name>
<evidence type="ECO:0000256" key="3">
    <source>
        <dbReference type="ARBA" id="ARBA00022448"/>
    </source>
</evidence>
<keyword evidence="4" id="KW-0679">Respiratory chain</keyword>
<evidence type="ECO:0000256" key="8">
    <source>
        <dbReference type="ARBA" id="ARBA00023136"/>
    </source>
</evidence>
<protein>
    <recommendedName>
        <fullName evidence="9">Complex III subunit VII</fullName>
    </recommendedName>
</protein>
<dbReference type="Pfam" id="PF02271">
    <property type="entry name" value="UCR_14kD"/>
    <property type="match status" value="1"/>
</dbReference>
<evidence type="ECO:0000256" key="5">
    <source>
        <dbReference type="ARBA" id="ARBA00022792"/>
    </source>
</evidence>
<dbReference type="AlphaFoldDB" id="A0AAD9MIB4"/>
<keyword evidence="8" id="KW-0472">Membrane</keyword>
<keyword evidence="3" id="KW-0813">Transport</keyword>
<keyword evidence="7" id="KW-0496">Mitochondrion</keyword>
<dbReference type="PANTHER" id="PTHR12022:SF0">
    <property type="entry name" value="CYTOCHROME B-C1 COMPLEX SUBUNIT 7"/>
    <property type="match status" value="1"/>
</dbReference>
<dbReference type="EMBL" id="JASFZW010000002">
    <property type="protein sequence ID" value="KAK2079904.1"/>
    <property type="molecule type" value="Genomic_DNA"/>
</dbReference>
<sequence length="124" mass="14072">MAGRGALAKLFDPLVARIAPMYQAAVAKELKKYGLRYEDLYDAEFDLDVGEALRRLDPAVMEARLQRQKRAFDISVKHTELPKDLQAVQTPFDFYLDETLAQVKAEAAERKELGAGMPYERQLP</sequence>
<evidence type="ECO:0000256" key="6">
    <source>
        <dbReference type="ARBA" id="ARBA00022982"/>
    </source>
</evidence>
<keyword evidence="11" id="KW-1185">Reference proteome</keyword>
<keyword evidence="6" id="KW-0249">Electron transport</keyword>
<evidence type="ECO:0000256" key="4">
    <source>
        <dbReference type="ARBA" id="ARBA00022660"/>
    </source>
</evidence>
<evidence type="ECO:0000313" key="11">
    <source>
        <dbReference type="Proteomes" id="UP001255856"/>
    </source>
</evidence>
<accession>A0AAD9MIB4</accession>
<proteinExistence type="inferred from homology"/>
<comment type="similarity">
    <text evidence="2">Belongs to the UQCRB/QCR7 family.</text>
</comment>
<evidence type="ECO:0000256" key="1">
    <source>
        <dbReference type="ARBA" id="ARBA00004443"/>
    </source>
</evidence>
<dbReference type="GO" id="GO:0005743">
    <property type="term" value="C:mitochondrial inner membrane"/>
    <property type="evidence" value="ECO:0007669"/>
    <property type="project" value="UniProtKB-SubCell"/>
</dbReference>
<evidence type="ECO:0000256" key="2">
    <source>
        <dbReference type="ARBA" id="ARBA00008554"/>
    </source>
</evidence>
<organism evidence="10 11">
    <name type="scientific">Prototheca wickerhamii</name>
    <dbReference type="NCBI Taxonomy" id="3111"/>
    <lineage>
        <taxon>Eukaryota</taxon>
        <taxon>Viridiplantae</taxon>
        <taxon>Chlorophyta</taxon>
        <taxon>core chlorophytes</taxon>
        <taxon>Trebouxiophyceae</taxon>
        <taxon>Chlorellales</taxon>
        <taxon>Chlorellaceae</taxon>
        <taxon>Prototheca</taxon>
    </lineage>
</organism>
<dbReference type="FunFam" id="1.10.1090.10:FF:000002">
    <property type="entry name" value="Cytochrome b-c1 complex subunit 7"/>
    <property type="match status" value="1"/>
</dbReference>
<dbReference type="SUPFAM" id="SSF81524">
    <property type="entry name" value="14 kDa protein of cytochrome bc1 complex (Ubiquinol-cytochrome c reductase)"/>
    <property type="match status" value="1"/>
</dbReference>
<reference evidence="10" key="1">
    <citation type="submission" date="2021-01" db="EMBL/GenBank/DDBJ databases">
        <authorList>
            <person name="Eckstrom K.M.E."/>
        </authorList>
    </citation>
    <scope>NUCLEOTIDE SEQUENCE</scope>
    <source>
        <strain evidence="10">UVCC 0001</strain>
    </source>
</reference>
<dbReference type="GO" id="GO:0045275">
    <property type="term" value="C:respiratory chain complex III"/>
    <property type="evidence" value="ECO:0007669"/>
    <property type="project" value="InterPro"/>
</dbReference>